<keyword evidence="3" id="KW-0325">Glycoprotein</keyword>
<dbReference type="InterPro" id="IPR011042">
    <property type="entry name" value="6-blade_b-propeller_TolB-like"/>
</dbReference>
<feature type="domain" description="Strictosidine synthase conserved region" evidence="4">
    <location>
        <begin position="147"/>
        <end position="234"/>
    </location>
</feature>
<dbReference type="PANTHER" id="PTHR10426:SF88">
    <property type="entry name" value="ADIPOCYTE PLASMA MEMBRANE-ASSOCIATED PROTEIN HEMOMUCIN-RELATED"/>
    <property type="match status" value="1"/>
</dbReference>
<reference evidence="5 6" key="1">
    <citation type="journal article" date="2014" name="Int. J. Syst. Evol. Microbiol.">
        <title>Complete genome sequence of Corynebacterium casei LMG S-19264T (=DSM 44701T), isolated from a smear-ripened cheese.</title>
        <authorList>
            <consortium name="US DOE Joint Genome Institute (JGI-PGF)"/>
            <person name="Walter F."/>
            <person name="Albersmeier A."/>
            <person name="Kalinowski J."/>
            <person name="Ruckert C."/>
        </authorList>
    </citation>
    <scope>NUCLEOTIDE SEQUENCE [LARGE SCALE GENOMIC DNA]</scope>
    <source>
        <strain evidence="5 6">KCTC 23968</strain>
    </source>
</reference>
<evidence type="ECO:0000256" key="1">
    <source>
        <dbReference type="ARBA" id="ARBA00009191"/>
    </source>
</evidence>
<sequence>MIKKILFGSGALIAIGVAYLSLAPVPIDPVSWQPLSDEGHVGVFAPNTELANLSLIAVGESIGPEDVTVLNGMLYATSQTGDITRIDPNTKTVSVVANTGGVPLGIEAHDSVIYIADAHKGLLSLTPDGTLKTLTDTVDGSPILYADDLDVSDDGVIYFSDASTKFGAKANGKTMAASLLEIMESRGTGRVLAFNLRTQQTSVIADGLVFPNGVAMHPDGSVLVNETGRYRVLKIDPANGRMTDWIVNMPGFPDNINRGPEGTFFVGLISPRSAWLDENAAKPNMRKVAMRLPPSMRPQAQHYGHIVQLDAGGNVLRTFQDPTGAYHDATGAIVHEGILYVTSLHETDLAYRTYPELN</sequence>
<dbReference type="EMBL" id="BMYV01000002">
    <property type="protein sequence ID" value="GGX68040.1"/>
    <property type="molecule type" value="Genomic_DNA"/>
</dbReference>
<dbReference type="Proteomes" id="UP000600865">
    <property type="component" value="Unassembled WGS sequence"/>
</dbReference>
<dbReference type="Pfam" id="PF03088">
    <property type="entry name" value="Str_synth"/>
    <property type="match status" value="1"/>
</dbReference>
<dbReference type="PANTHER" id="PTHR10426">
    <property type="entry name" value="STRICTOSIDINE SYNTHASE-RELATED"/>
    <property type="match status" value="1"/>
</dbReference>
<dbReference type="Pfam" id="PF20067">
    <property type="entry name" value="SSL_N"/>
    <property type="match status" value="1"/>
</dbReference>
<gene>
    <name evidence="5" type="ORF">GCM10011309_17220</name>
</gene>
<organism evidence="5 6">
    <name type="scientific">Litorimonas cladophorae</name>
    <dbReference type="NCBI Taxonomy" id="1220491"/>
    <lineage>
        <taxon>Bacteria</taxon>
        <taxon>Pseudomonadati</taxon>
        <taxon>Pseudomonadota</taxon>
        <taxon>Alphaproteobacteria</taxon>
        <taxon>Maricaulales</taxon>
        <taxon>Robiginitomaculaceae</taxon>
    </lineage>
</organism>
<dbReference type="SUPFAM" id="SSF63829">
    <property type="entry name" value="Calcium-dependent phosphotriesterase"/>
    <property type="match status" value="1"/>
</dbReference>
<comment type="similarity">
    <text evidence="1">Belongs to the strictosidine synthase family.</text>
</comment>
<accession>A0A918KLR3</accession>
<dbReference type="AlphaFoldDB" id="A0A918KLR3"/>
<protein>
    <recommendedName>
        <fullName evidence="4">Strictosidine synthase conserved region domain-containing protein</fullName>
    </recommendedName>
</protein>
<keyword evidence="6" id="KW-1185">Reference proteome</keyword>
<proteinExistence type="inferred from homology"/>
<name>A0A918KLR3_9PROT</name>
<evidence type="ECO:0000256" key="3">
    <source>
        <dbReference type="ARBA" id="ARBA00023180"/>
    </source>
</evidence>
<evidence type="ECO:0000256" key="2">
    <source>
        <dbReference type="ARBA" id="ARBA00022553"/>
    </source>
</evidence>
<evidence type="ECO:0000259" key="4">
    <source>
        <dbReference type="Pfam" id="PF03088"/>
    </source>
</evidence>
<dbReference type="GO" id="GO:0012505">
    <property type="term" value="C:endomembrane system"/>
    <property type="evidence" value="ECO:0007669"/>
    <property type="project" value="TreeGrafter"/>
</dbReference>
<comment type="caution">
    <text evidence="5">The sequence shown here is derived from an EMBL/GenBank/DDBJ whole genome shotgun (WGS) entry which is preliminary data.</text>
</comment>
<dbReference type="InterPro" id="IPR018119">
    <property type="entry name" value="Strictosidine_synth_cons-reg"/>
</dbReference>
<dbReference type="GO" id="GO:0016787">
    <property type="term" value="F:hydrolase activity"/>
    <property type="evidence" value="ECO:0007669"/>
    <property type="project" value="TreeGrafter"/>
</dbReference>
<keyword evidence="2" id="KW-0597">Phosphoprotein</keyword>
<evidence type="ECO:0000313" key="6">
    <source>
        <dbReference type="Proteomes" id="UP000600865"/>
    </source>
</evidence>
<dbReference type="Gene3D" id="2.120.10.30">
    <property type="entry name" value="TolB, C-terminal domain"/>
    <property type="match status" value="1"/>
</dbReference>
<evidence type="ECO:0000313" key="5">
    <source>
        <dbReference type="EMBL" id="GGX68040.1"/>
    </source>
</evidence>